<reference evidence="1" key="1">
    <citation type="submission" date="1999-11" db="EMBL/GenBank/DDBJ databases">
        <authorList>
            <person name="Nyakatura G."/>
            <person name="Fartmann B."/>
            <person name="Dauner D."/>
            <person name="Sterr W."/>
            <person name="Holland R."/>
            <person name="Weichselgartner M."/>
            <person name="Mewes H.W."/>
            <person name="Rudd S."/>
            <person name="Lemcke K."/>
            <person name="Mayer K.F.X."/>
            <person name="Quetier F."/>
            <person name="Salanoubat M."/>
        </authorList>
    </citation>
    <scope>NUCLEOTIDE SEQUENCE</scope>
</reference>
<dbReference type="PIR" id="T47288">
    <property type="entry name" value="T47288"/>
</dbReference>
<sequence length="267" mass="28914">MLIVIPDVAGVLRDRAGQAYNEEGQKIDEQGNLIQEIAEGVDRHQEEIIAAGCPMTLGGCGKATTATSRRHTTAVRECSYGVPNALKAVNDVLLKDQAEEEELTQGTPAGSMNSSSVCVGVDPEAEPLFLLVRGADCRREGSGQKPSSSCSPVIYVSAGQVRVLQISLIPSESRGVDLLSLKSDATVLKYRSEKTANSLRFLPFTCKGLGIERDQVMSKHNAKVDIAVNLLKSQAIWKEIMNSMIKQQQLGKSHLARFHLAQERVAN</sequence>
<gene>
    <name evidence="1" type="primary">T14K23_10</name>
</gene>
<dbReference type="AlphaFoldDB" id="Q9M3G6"/>
<organism evidence="1">
    <name type="scientific">Arabidopsis thaliana</name>
    <name type="common">Mouse-ear cress</name>
    <dbReference type="NCBI Taxonomy" id="3702"/>
    <lineage>
        <taxon>Eukaryota</taxon>
        <taxon>Viridiplantae</taxon>
        <taxon>Streptophyta</taxon>
        <taxon>Embryophyta</taxon>
        <taxon>Tracheophyta</taxon>
        <taxon>Spermatophyta</taxon>
        <taxon>Magnoliopsida</taxon>
        <taxon>eudicotyledons</taxon>
        <taxon>Gunneridae</taxon>
        <taxon>Pentapetalae</taxon>
        <taxon>rosids</taxon>
        <taxon>malvids</taxon>
        <taxon>Brassicales</taxon>
        <taxon>Brassicaceae</taxon>
        <taxon>Camelineae</taxon>
        <taxon>Arabidopsis</taxon>
    </lineage>
</organism>
<reference key="2">
    <citation type="journal article" date="2000" name="Nature">
        <title>Sequence and analysis of chromosome 3 of the plant Arabidopsis thaliana.</title>
        <authorList>
            <consortium name="European Union Chromosome 3 Arabidopsis Sequencing Consortium"/>
            <consortium name="Institute for Genomic Research"/>
            <consortium name="Kazusa DNA Research Institute"/>
            <person name="Salanoubat M."/>
            <person name="Lemcke K."/>
            <person name="Rieger M."/>
            <person name="Ansorge W."/>
            <person name="Unseld M."/>
            <person name="Fartmann B."/>
            <person name="Valle G."/>
            <person name="Blocker H."/>
            <person name="Perez-Alonso M."/>
            <person name="Obermaier B."/>
            <person name="Delseny M."/>
            <person name="Boutry M."/>
            <person name="Grivell L.A."/>
            <person name="Mache R."/>
            <person name="Puigdomenech P."/>
            <person name="De Simone V."/>
            <person name="Choisne N."/>
            <person name="Artiguenave F."/>
            <person name="Robert C."/>
            <person name="Brottier P."/>
            <person name="Wincker P."/>
            <person name="Cattolico L."/>
            <person name="Weissenbach J."/>
            <person name="Saurin W."/>
            <person name="Quetier F."/>
            <person name="Schafer M."/>
            <person name="Muller-Auer S."/>
            <person name="Gabel C."/>
            <person name="Fuchs M."/>
            <person name="Benes V."/>
            <person name="Wurmbach E."/>
            <person name="Drzonek H."/>
            <person name="Erfle H."/>
            <person name="Jordan N."/>
            <person name="Bangert S."/>
            <person name="Wiedelmann R."/>
            <person name="Kranz H."/>
            <person name="Voss H."/>
            <person name="Holland R."/>
            <person name="Brandt P."/>
            <person name="Nyakatura G."/>
            <person name="Vezzi A."/>
            <person name="D'Angelo M."/>
            <person name="Pallavicini A."/>
            <person name="Toppo S."/>
            <person name="Simionati B."/>
            <person name="Conrad A."/>
            <person name="Hornischer K."/>
            <person name="Kauer G."/>
            <person name="Lohnert T.H."/>
            <person name="Nordsiek G."/>
            <person name="Reichelt J."/>
            <person name="Scharfe M."/>
            <person name="Schon O."/>
            <person name="Bargues M."/>
            <person name="Terol J."/>
            <person name="Climent J."/>
            <person name="Navarro P."/>
            <person name="Collado C."/>
            <person name="Perez-Perez A."/>
            <person name="Ottenwalder B."/>
            <person name="Duchemin D."/>
            <person name="Cooke R."/>
            <person name="Laudie M."/>
            <person name="Berger-Llauro C."/>
            <person name="Purnelle B."/>
            <person name="Masuy D."/>
            <person name="de Haan M."/>
            <person name="Maarse A.C."/>
            <person name="Alcaraz J.P."/>
            <person name="Cottet A."/>
            <person name="Casacuberta E."/>
            <person name="Monfort A."/>
            <person name="Argiriou A."/>
            <person name="flores M."/>
            <person name="Liguori R."/>
            <person name="Vitale D."/>
            <person name="Mannhaupt G."/>
            <person name="Haase D."/>
            <person name="Schoof H."/>
            <person name="Rudd S."/>
            <person name="Zaccaria P."/>
            <person name="Mewes H.W."/>
            <person name="Mayer K.F."/>
            <person name="Kaul S."/>
            <person name="Town C.D."/>
            <person name="Koo H.L."/>
            <person name="Tallon L.J."/>
            <person name="Jenkins J."/>
            <person name="Rooney T."/>
            <person name="Rizzo M."/>
            <person name="Walts A."/>
            <person name="Utterback T."/>
            <person name="Fujii C.Y."/>
            <person name="Shea T.P."/>
            <person name="Creasy T.H."/>
            <person name="Haas B."/>
            <person name="Maiti R."/>
            <person name="Wu D."/>
            <person name="Peterson J."/>
            <person name="Van Aken S."/>
            <person name="Pai G."/>
            <person name="Militscher J."/>
            <person name="Sellers P."/>
            <person name="Gill J.E."/>
            <person name="Feldblyum T.V."/>
            <person name="Preuss D."/>
            <person name="Lin X."/>
            <person name="Nierman W.C."/>
            <person name="Salzberg S.L."/>
            <person name="White O."/>
            <person name="Venter J.C."/>
            <person name="Fraser C.M."/>
            <person name="Kaneko T."/>
            <person name="Nakamura Y."/>
            <person name="Sato S."/>
            <person name="Kato T."/>
            <person name="Asamizu E."/>
            <person name="Sasamoto S."/>
            <person name="Kimura T."/>
            <person name="Idesawa K."/>
            <person name="Kawashima K."/>
            <person name="Kishida Y."/>
            <person name="Kiyokawa C."/>
            <person name="Kohara M."/>
            <person name="Matsumoto M."/>
            <person name="Matsuno A."/>
            <person name="Muraki A."/>
            <person name="Nakayama S."/>
            <person name="Nakazaki N."/>
            <person name="Shinpo S."/>
            <person name="Takeuchi C."/>
            <person name="Wada T."/>
            <person name="Watanabe A."/>
            <person name="Yamada M."/>
            <person name="Yasuda M."/>
            <person name="Tabata S."/>
        </authorList>
    </citation>
    <scope>NUCLEOTIDE SEQUENCE [LARGE SCALE GENOMIC DNA]</scope>
    <source>
        <strain>cv. Columbia</strain>
    </source>
</reference>
<name>Q9M3G6_ARATH</name>
<dbReference type="EMBL" id="AL132909">
    <property type="protein sequence ID" value="CAB87722.1"/>
    <property type="molecule type" value="Genomic_DNA"/>
</dbReference>
<proteinExistence type="predicted"/>
<evidence type="ECO:0000313" key="1">
    <source>
        <dbReference type="EMBL" id="CAB87722.1"/>
    </source>
</evidence>
<reference evidence="1" key="3">
    <citation type="submission" date="2000-04" db="EMBL/GenBank/DDBJ databases">
        <authorList>
            <person name="EU Arabidopsis sequencing project"/>
        </authorList>
    </citation>
    <scope>NUCLEOTIDE SEQUENCE</scope>
</reference>
<accession>Q9M3G6</accession>
<protein>
    <submittedName>
        <fullName evidence="1">Uncharacterized protein T14K23_10</fullName>
    </submittedName>
</protein>